<dbReference type="RefSeq" id="WP_338749679.1">
    <property type="nucleotide sequence ID" value="NZ_CP144913.1"/>
</dbReference>
<dbReference type="PROSITE" id="PS50977">
    <property type="entry name" value="HTH_TETR_2"/>
    <property type="match status" value="1"/>
</dbReference>
<dbReference type="PANTHER" id="PTHR30055:SF238">
    <property type="entry name" value="MYCOFACTOCIN BIOSYNTHESIS TRANSCRIPTIONAL REGULATOR MFTR-RELATED"/>
    <property type="match status" value="1"/>
</dbReference>
<feature type="domain" description="HTH tetR-type" evidence="5">
    <location>
        <begin position="9"/>
        <end position="69"/>
    </location>
</feature>
<keyword evidence="3" id="KW-0804">Transcription</keyword>
<accession>A0ABZ2MHR9</accession>
<dbReference type="EMBL" id="CP144913">
    <property type="protein sequence ID" value="WXB76572.1"/>
    <property type="molecule type" value="Genomic_DNA"/>
</dbReference>
<evidence type="ECO:0000313" key="6">
    <source>
        <dbReference type="EMBL" id="WXB76572.1"/>
    </source>
</evidence>
<keyword evidence="1" id="KW-0805">Transcription regulation</keyword>
<evidence type="ECO:0000256" key="4">
    <source>
        <dbReference type="PROSITE-ProRule" id="PRU00335"/>
    </source>
</evidence>
<keyword evidence="7" id="KW-1185">Reference proteome</keyword>
<dbReference type="SUPFAM" id="SSF46689">
    <property type="entry name" value="Homeodomain-like"/>
    <property type="match status" value="1"/>
</dbReference>
<protein>
    <submittedName>
        <fullName evidence="6">TetR/AcrR family transcriptional regulator</fullName>
    </submittedName>
</protein>
<evidence type="ECO:0000256" key="3">
    <source>
        <dbReference type="ARBA" id="ARBA00023163"/>
    </source>
</evidence>
<name>A0ABZ2MHR9_9MICO</name>
<dbReference type="Proteomes" id="UP001382727">
    <property type="component" value="Chromosome"/>
</dbReference>
<dbReference type="PANTHER" id="PTHR30055">
    <property type="entry name" value="HTH-TYPE TRANSCRIPTIONAL REGULATOR RUTR"/>
    <property type="match status" value="1"/>
</dbReference>
<dbReference type="InterPro" id="IPR009057">
    <property type="entry name" value="Homeodomain-like_sf"/>
</dbReference>
<dbReference type="Gene3D" id="1.10.357.10">
    <property type="entry name" value="Tetracycline Repressor, domain 2"/>
    <property type="match status" value="1"/>
</dbReference>
<keyword evidence="2 4" id="KW-0238">DNA-binding</keyword>
<dbReference type="Pfam" id="PF00440">
    <property type="entry name" value="TetR_N"/>
    <property type="match status" value="1"/>
</dbReference>
<proteinExistence type="predicted"/>
<gene>
    <name evidence="6" type="ORF">V1351_00515</name>
</gene>
<evidence type="ECO:0000256" key="1">
    <source>
        <dbReference type="ARBA" id="ARBA00023015"/>
    </source>
</evidence>
<sequence length="201" mass="21974">MTLREAKRRETAHALAQTAFDLALERGVDGFTIDEVAARAGYSRRTFANHYAGKEQAIVGVAAERVRQGLDSTPDDDLPLVDWLRVVARQQLTGGLLRVLRELHQLAESHPPLRPHLLEVHRSIRESAREAALARVDGPAGRVNAHLLVGAAYGALTCVLEGHIPLRPLTSQTGAGESVEGGEMTLEDFVDVTFTRLREGF</sequence>
<dbReference type="InterPro" id="IPR050109">
    <property type="entry name" value="HTH-type_TetR-like_transc_reg"/>
</dbReference>
<reference evidence="6 7" key="1">
    <citation type="submission" date="2024-02" db="EMBL/GenBank/DDBJ databases">
        <title>Janibacter sp. nov., isolated from gut of marine sandworm.</title>
        <authorList>
            <person name="Kim B."/>
            <person name="Jun M.O."/>
            <person name="Shin N.-R."/>
        </authorList>
    </citation>
    <scope>NUCLEOTIDE SEQUENCE [LARGE SCALE GENOMIC DNA]</scope>
    <source>
        <strain evidence="6 7">A1S7</strain>
    </source>
</reference>
<organism evidence="6 7">
    <name type="scientific">Janibacter alittae</name>
    <dbReference type="NCBI Taxonomy" id="3115209"/>
    <lineage>
        <taxon>Bacteria</taxon>
        <taxon>Bacillati</taxon>
        <taxon>Actinomycetota</taxon>
        <taxon>Actinomycetes</taxon>
        <taxon>Micrococcales</taxon>
        <taxon>Intrasporangiaceae</taxon>
        <taxon>Janibacter</taxon>
    </lineage>
</organism>
<dbReference type="InterPro" id="IPR001647">
    <property type="entry name" value="HTH_TetR"/>
</dbReference>
<feature type="DNA-binding region" description="H-T-H motif" evidence="4">
    <location>
        <begin position="32"/>
        <end position="51"/>
    </location>
</feature>
<evidence type="ECO:0000313" key="7">
    <source>
        <dbReference type="Proteomes" id="UP001382727"/>
    </source>
</evidence>
<evidence type="ECO:0000256" key="2">
    <source>
        <dbReference type="ARBA" id="ARBA00023125"/>
    </source>
</evidence>
<evidence type="ECO:0000259" key="5">
    <source>
        <dbReference type="PROSITE" id="PS50977"/>
    </source>
</evidence>